<protein>
    <recommendedName>
        <fullName evidence="6">Glutathione peroxidase</fullName>
    </recommendedName>
</protein>
<evidence type="ECO:0000256" key="6">
    <source>
        <dbReference type="RuleBase" id="RU000499"/>
    </source>
</evidence>
<dbReference type="GO" id="GO:0140824">
    <property type="term" value="F:thioredoxin-dependent peroxiredoxin activity"/>
    <property type="evidence" value="ECO:0007669"/>
    <property type="project" value="UniProtKB-EC"/>
</dbReference>
<dbReference type="PROSITE" id="PS51355">
    <property type="entry name" value="GLUTATHIONE_PEROXID_3"/>
    <property type="match status" value="1"/>
</dbReference>
<dbReference type="GO" id="GO:0006458">
    <property type="term" value="P:'de novo' protein folding"/>
    <property type="evidence" value="ECO:0007669"/>
    <property type="project" value="InterPro"/>
</dbReference>
<dbReference type="PRINTS" id="PR01011">
    <property type="entry name" value="GLUTPROXDASE"/>
</dbReference>
<dbReference type="InterPro" id="IPR029759">
    <property type="entry name" value="GPX_AS"/>
</dbReference>
<sequence length="890" mass="98637">MESILEPAETRYLWVYYIFQLVASAGHLFLALLTIFSRQIAGNGVMLNFYGIFSVTLFFDAILLYTGHIYHKTDSIPSSIRIINASIRWVDNAFMSLITQLHTVMSASEFYNLKAEKPNGQEYNFDTLKDKVVLVVNTASKCGFTPQYTGLEELHQKYKDRGLVVLGFPCNQFGGQEPGTDDDIDNFCKINHGVSFQLFKKSDVNGDKTNEVFKYLKDKKSQLGLTRIKWNFEKFLVDKQGNVVNRYSSMAKPSDIGNDMVKVLVTGASGLLGRAILDNFSNDGSIQVTGLAYSRSSDKLIKCDLNDEKAIEGVIREQQPDVLIHCAAERRPDVAQNDPAATEKLNVDVSGNLSRLMKNIGGSIIYISTDYVFDGTKPPYTTTDTPNPLNLYGKTKLAGEKAVTQNNDNSVILRVPVLYGRVENTKESAVTILIDAVKEGKAKKMEHYANRFPTNVDNVAIALNALTKNIQKVPQIVHYSSREAYTKYEMACTFAEILGLPSDHLIADTEEPTGDAAVSRPKDCQLSRDSFDKLNLNVDDNLSFKEFFIKFLNYVISVVLSDRPYSDDLVGTWSSGSGGVQTGTGFCTPSEYSFNVPDTTGISYSFTKDGFYEESTYKFNSNASAPQCIQAVLIWQHGTYVINDDNGIDTTPIAEDGRIQVEDPCAASSNVLTTANITRNFQSFLPFDDPVKDKKALQLYDFDGSITNGNRKRDVNSDMEEILEERFLEKRAGGGGRASGESSELRDCATRDDMVKQELDILPGTDIRMVSCSPFELRCDKKPPVSFVGGNIRSQDSSYPLATFSQTKSGIFKKSTGTADLTIYNMSAVAPAVCFILIIASKAYQACVWNKNLDDLAKQHDLTQYDRAQGMIFSSAGAVSNIFISCMTKT</sequence>
<dbReference type="InterPro" id="IPR029903">
    <property type="entry name" value="RmlD-like-bd"/>
</dbReference>
<dbReference type="PANTHER" id="PTHR10491:SF4">
    <property type="entry name" value="METHIONINE ADENOSYLTRANSFERASE 2 SUBUNIT BETA"/>
    <property type="match status" value="1"/>
</dbReference>
<dbReference type="GO" id="GO:0006556">
    <property type="term" value="P:S-adenosylmethionine biosynthetic process"/>
    <property type="evidence" value="ECO:0007669"/>
    <property type="project" value="TreeGrafter"/>
</dbReference>
<dbReference type="SUPFAM" id="SSF51735">
    <property type="entry name" value="NAD(P)-binding Rossmann-fold domains"/>
    <property type="match status" value="1"/>
</dbReference>
<evidence type="ECO:0000256" key="4">
    <source>
        <dbReference type="ARBA" id="ARBA00023002"/>
    </source>
</evidence>
<keyword evidence="7" id="KW-1133">Transmembrane helix</keyword>
<evidence type="ECO:0000256" key="5">
    <source>
        <dbReference type="ARBA" id="ARBA00049091"/>
    </source>
</evidence>
<dbReference type="EMBL" id="SPRV01000015">
    <property type="protein sequence ID" value="TIC67850.1"/>
    <property type="molecule type" value="Genomic_DNA"/>
</dbReference>
<dbReference type="AlphaFoldDB" id="A0AB74KEU0"/>
<keyword evidence="7" id="KW-0812">Transmembrane</keyword>
<dbReference type="GO" id="GO:0048269">
    <property type="term" value="C:methionine adenosyltransferase complex"/>
    <property type="evidence" value="ECO:0007669"/>
    <property type="project" value="TreeGrafter"/>
</dbReference>
<dbReference type="GO" id="GO:0006979">
    <property type="term" value="P:response to oxidative stress"/>
    <property type="evidence" value="ECO:0007669"/>
    <property type="project" value="InterPro"/>
</dbReference>
<dbReference type="InterPro" id="IPR036291">
    <property type="entry name" value="NAD(P)-bd_dom_sf"/>
</dbReference>
<keyword evidence="3" id="KW-0049">Antioxidant</keyword>
<dbReference type="FunFam" id="3.40.30.10:FF:000010">
    <property type="entry name" value="Glutathione peroxidase"/>
    <property type="match status" value="1"/>
</dbReference>
<dbReference type="GO" id="GO:0048270">
    <property type="term" value="F:methionine adenosyltransferase regulator activity"/>
    <property type="evidence" value="ECO:0007669"/>
    <property type="project" value="TreeGrafter"/>
</dbReference>
<dbReference type="PROSITE" id="PS00460">
    <property type="entry name" value="GLUTATHIONE_PEROXID_1"/>
    <property type="match status" value="1"/>
</dbReference>
<dbReference type="Proteomes" id="UP000305362">
    <property type="component" value="Unassembled WGS sequence"/>
</dbReference>
<comment type="caution">
    <text evidence="9">The sequence shown here is derived from an EMBL/GenBank/DDBJ whole genome shotgun (WGS) entry which is preliminary data.</text>
</comment>
<evidence type="ECO:0000256" key="1">
    <source>
        <dbReference type="ARBA" id="ARBA00006926"/>
    </source>
</evidence>
<feature type="transmembrane region" description="Helical" evidence="7">
    <location>
        <begin position="47"/>
        <end position="70"/>
    </location>
</feature>
<dbReference type="CDD" id="cd00340">
    <property type="entry name" value="GSH_Peroxidase"/>
    <property type="match status" value="1"/>
</dbReference>
<dbReference type="PROSITE" id="PS00763">
    <property type="entry name" value="GLUTATHIONE_PEROXID_2"/>
    <property type="match status" value="1"/>
</dbReference>
<accession>A0AB74KEU0</accession>
<dbReference type="Gene3D" id="3.40.50.720">
    <property type="entry name" value="NAD(P)-binding Rossmann-like Domain"/>
    <property type="match status" value="1"/>
</dbReference>
<keyword evidence="7" id="KW-0472">Membrane</keyword>
<proteinExistence type="inferred from homology"/>
<dbReference type="SUPFAM" id="SSF52833">
    <property type="entry name" value="Thioredoxin-like"/>
    <property type="match status" value="1"/>
</dbReference>
<organism evidence="9 10">
    <name type="scientific">Wallemia mellicola</name>
    <dbReference type="NCBI Taxonomy" id="1708541"/>
    <lineage>
        <taxon>Eukaryota</taxon>
        <taxon>Fungi</taxon>
        <taxon>Dikarya</taxon>
        <taxon>Basidiomycota</taxon>
        <taxon>Wallemiomycotina</taxon>
        <taxon>Wallemiomycetes</taxon>
        <taxon>Wallemiales</taxon>
        <taxon>Wallemiaceae</taxon>
        <taxon>Wallemia</taxon>
    </lineage>
</organism>
<comment type="similarity">
    <text evidence="1 6">Belongs to the glutathione peroxidase family.</text>
</comment>
<dbReference type="InterPro" id="IPR000889">
    <property type="entry name" value="Glutathione_peroxidase"/>
</dbReference>
<feature type="domain" description="RmlD-like substrate binding" evidence="8">
    <location>
        <begin position="262"/>
        <end position="533"/>
    </location>
</feature>
<dbReference type="Pfam" id="PF00255">
    <property type="entry name" value="GSHPx"/>
    <property type="match status" value="1"/>
</dbReference>
<evidence type="ECO:0000256" key="3">
    <source>
        <dbReference type="ARBA" id="ARBA00022862"/>
    </source>
</evidence>
<keyword evidence="4 6" id="KW-0560">Oxidoreductase</keyword>
<gene>
    <name evidence="9" type="ORF">E3Q03_01798</name>
</gene>
<dbReference type="GO" id="GO:0005783">
    <property type="term" value="C:endoplasmic reticulum"/>
    <property type="evidence" value="ECO:0007669"/>
    <property type="project" value="InterPro"/>
</dbReference>
<keyword evidence="2 6" id="KW-0575">Peroxidase</keyword>
<evidence type="ECO:0000313" key="9">
    <source>
        <dbReference type="EMBL" id="TIC67850.1"/>
    </source>
</evidence>
<dbReference type="Pfam" id="PF04321">
    <property type="entry name" value="RmlD_sub_bind"/>
    <property type="match status" value="1"/>
</dbReference>
<dbReference type="FunFam" id="3.40.50.720:FF:000357">
    <property type="entry name" value="Methionine adenosyltransferase 2 subunit beta"/>
    <property type="match status" value="1"/>
</dbReference>
<dbReference type="InterPro" id="IPR036249">
    <property type="entry name" value="Thioredoxin-like_sf"/>
</dbReference>
<evidence type="ECO:0000256" key="7">
    <source>
        <dbReference type="SAM" id="Phobius"/>
    </source>
</evidence>
<comment type="catalytic activity">
    <reaction evidence="5">
        <text>a hydroperoxide + [thioredoxin]-dithiol = an alcohol + [thioredoxin]-disulfide + H2O</text>
        <dbReference type="Rhea" id="RHEA:62620"/>
        <dbReference type="Rhea" id="RHEA-COMP:10698"/>
        <dbReference type="Rhea" id="RHEA-COMP:10700"/>
        <dbReference type="ChEBI" id="CHEBI:15377"/>
        <dbReference type="ChEBI" id="CHEBI:29950"/>
        <dbReference type="ChEBI" id="CHEBI:30879"/>
        <dbReference type="ChEBI" id="CHEBI:35924"/>
        <dbReference type="ChEBI" id="CHEBI:50058"/>
        <dbReference type="EC" id="1.11.1.24"/>
    </reaction>
</comment>
<dbReference type="Pfam" id="PF10681">
    <property type="entry name" value="Rot1"/>
    <property type="match status" value="1"/>
</dbReference>
<evidence type="ECO:0000259" key="8">
    <source>
        <dbReference type="Pfam" id="PF04321"/>
    </source>
</evidence>
<evidence type="ECO:0000313" key="10">
    <source>
        <dbReference type="Proteomes" id="UP000305362"/>
    </source>
</evidence>
<reference evidence="9 10" key="1">
    <citation type="submission" date="2019-03" db="EMBL/GenBank/DDBJ databases">
        <title>Sequencing 25 genomes of Wallemia mellicola.</title>
        <authorList>
            <person name="Gostincar C."/>
        </authorList>
    </citation>
    <scope>NUCLEOTIDE SEQUENCE [LARGE SCALE GENOMIC DNA]</scope>
    <source>
        <strain evidence="9 10">EXF-1277</strain>
    </source>
</reference>
<dbReference type="InterPro" id="IPR019623">
    <property type="entry name" value="Rot1"/>
</dbReference>
<feature type="transmembrane region" description="Helical" evidence="7">
    <location>
        <begin position="12"/>
        <end position="35"/>
    </location>
</feature>
<dbReference type="CDD" id="cd05254">
    <property type="entry name" value="dTDP_HR_like_SDR_e"/>
    <property type="match status" value="1"/>
</dbReference>
<dbReference type="InterPro" id="IPR005913">
    <property type="entry name" value="dTDP_dehydrorham_reduct"/>
</dbReference>
<name>A0AB74KEU0_9BASI</name>
<evidence type="ECO:0000256" key="2">
    <source>
        <dbReference type="ARBA" id="ARBA00022559"/>
    </source>
</evidence>
<dbReference type="Gene3D" id="3.40.30.10">
    <property type="entry name" value="Glutaredoxin"/>
    <property type="match status" value="1"/>
</dbReference>
<dbReference type="PANTHER" id="PTHR10491">
    <property type="entry name" value="DTDP-4-DEHYDRORHAMNOSE REDUCTASE"/>
    <property type="match status" value="1"/>
</dbReference>
<dbReference type="InterPro" id="IPR029760">
    <property type="entry name" value="GPX_CS"/>
</dbReference>